<evidence type="ECO:0000313" key="4">
    <source>
        <dbReference type="Proteomes" id="UP000022141"/>
    </source>
</evidence>
<reference evidence="3" key="1">
    <citation type="submission" date="2014-02" db="EMBL/GenBank/DDBJ databases">
        <title>Expanding our view of genomic diversity in Candidatus Accumulibacter clades.</title>
        <authorList>
            <person name="Skennerton C.T."/>
            <person name="Barr J.J."/>
            <person name="Slater F.R."/>
            <person name="Bond P.L."/>
            <person name="Tyson G.W."/>
        </authorList>
    </citation>
    <scope>NUCLEOTIDE SEQUENCE [LARGE SCALE GENOMIC DNA]</scope>
</reference>
<keyword evidence="1" id="KW-0812">Transmembrane</keyword>
<proteinExistence type="predicted"/>
<gene>
    <name evidence="3" type="ORF">AW11_00596</name>
</gene>
<dbReference type="PANTHER" id="PTHR40547:SF1">
    <property type="entry name" value="SLL0298 PROTEIN"/>
    <property type="match status" value="1"/>
</dbReference>
<keyword evidence="4" id="KW-1185">Reference proteome</keyword>
<dbReference type="Pfam" id="PF09835">
    <property type="entry name" value="DUF2062"/>
    <property type="match status" value="1"/>
</dbReference>
<protein>
    <recommendedName>
        <fullName evidence="2">DUF2062 domain-containing protein</fullName>
    </recommendedName>
</protein>
<sequence>MLERWRALIPTREQIGNNRWLRWLSPYLGHPKLWHWSRRGVALGVGIGVFFGLLIPIAQIPFAAAAAVIMRANLPAAAASTLVTNPITFAPVYFAAYRIGAWVTGEKLDPPTPSAGTAPPAKDAGIWQRITALGTPLVVGLAITASLIGLASYLLTSIGWYWYVRHKRRRLRRS</sequence>
<keyword evidence="1" id="KW-1133">Transmembrane helix</keyword>
<comment type="caution">
    <text evidence="3">The sequence shown here is derived from an EMBL/GenBank/DDBJ whole genome shotgun (WGS) entry which is preliminary data.</text>
</comment>
<dbReference type="STRING" id="1454004.AW11_00596"/>
<feature type="transmembrane region" description="Helical" evidence="1">
    <location>
        <begin position="137"/>
        <end position="164"/>
    </location>
</feature>
<dbReference type="Proteomes" id="UP000022141">
    <property type="component" value="Unassembled WGS sequence"/>
</dbReference>
<evidence type="ECO:0000256" key="1">
    <source>
        <dbReference type="SAM" id="Phobius"/>
    </source>
</evidence>
<keyword evidence="1" id="KW-0472">Membrane</keyword>
<accession>A0A011P6Y8</accession>
<dbReference type="EMBL" id="JEMY01000004">
    <property type="protein sequence ID" value="EXI90738.1"/>
    <property type="molecule type" value="Genomic_DNA"/>
</dbReference>
<dbReference type="eggNOG" id="COG3216">
    <property type="taxonomic scope" value="Bacteria"/>
</dbReference>
<organism evidence="3 4">
    <name type="scientific">Accumulibacter regalis</name>
    <dbReference type="NCBI Taxonomy" id="522306"/>
    <lineage>
        <taxon>Bacteria</taxon>
        <taxon>Pseudomonadati</taxon>
        <taxon>Pseudomonadota</taxon>
        <taxon>Betaproteobacteria</taxon>
        <taxon>Candidatus Accumulibacter</taxon>
    </lineage>
</organism>
<dbReference type="PATRIC" id="fig|1454004.3.peg.619"/>
<dbReference type="PANTHER" id="PTHR40547">
    <property type="entry name" value="SLL0298 PROTEIN"/>
    <property type="match status" value="1"/>
</dbReference>
<name>A0A011P6Y8_ACCRE</name>
<feature type="transmembrane region" description="Helical" evidence="1">
    <location>
        <begin position="41"/>
        <end position="70"/>
    </location>
</feature>
<evidence type="ECO:0000313" key="3">
    <source>
        <dbReference type="EMBL" id="EXI90738.1"/>
    </source>
</evidence>
<evidence type="ECO:0000259" key="2">
    <source>
        <dbReference type="Pfam" id="PF09835"/>
    </source>
</evidence>
<feature type="domain" description="DUF2062" evidence="2">
    <location>
        <begin position="21"/>
        <end position="168"/>
    </location>
</feature>
<dbReference type="InterPro" id="IPR018639">
    <property type="entry name" value="DUF2062"/>
</dbReference>
<dbReference type="AlphaFoldDB" id="A0A011P6Y8"/>